<keyword evidence="1" id="KW-0732">Signal</keyword>
<sequence>MSISWEKPKSLSHAFLLCWFAAFVVFVNSAENHENPLNRQKSKSPGKCGVFDAFKVVPANSTNFVGGSFALHEADCSTLIPDSVQDIVAFQWVFAHWNRMQQSAGSKIGKLKF</sequence>
<feature type="chain" id="PRO_5009306069" evidence="1">
    <location>
        <begin position="30"/>
        <end position="113"/>
    </location>
</feature>
<dbReference type="Proteomes" id="UP000095284">
    <property type="component" value="Unplaced"/>
</dbReference>
<proteinExistence type="predicted"/>
<dbReference type="WBParaSite" id="BXY_1200600.1">
    <property type="protein sequence ID" value="BXY_1200600.1"/>
    <property type="gene ID" value="BXY_1200600"/>
</dbReference>
<name>A0A1I7SG42_BURXY</name>
<evidence type="ECO:0000256" key="1">
    <source>
        <dbReference type="SAM" id="SignalP"/>
    </source>
</evidence>
<dbReference type="eggNOG" id="KOG1056">
    <property type="taxonomic scope" value="Eukaryota"/>
</dbReference>
<protein>
    <submittedName>
        <fullName evidence="3">Secreted protein</fullName>
    </submittedName>
</protein>
<organism evidence="2 3">
    <name type="scientific">Bursaphelenchus xylophilus</name>
    <name type="common">Pinewood nematode worm</name>
    <name type="synonym">Aphelenchoides xylophilus</name>
    <dbReference type="NCBI Taxonomy" id="6326"/>
    <lineage>
        <taxon>Eukaryota</taxon>
        <taxon>Metazoa</taxon>
        <taxon>Ecdysozoa</taxon>
        <taxon>Nematoda</taxon>
        <taxon>Chromadorea</taxon>
        <taxon>Rhabditida</taxon>
        <taxon>Tylenchina</taxon>
        <taxon>Tylenchomorpha</taxon>
        <taxon>Aphelenchoidea</taxon>
        <taxon>Aphelenchoididae</taxon>
        <taxon>Bursaphelenchus</taxon>
    </lineage>
</organism>
<reference evidence="3" key="1">
    <citation type="submission" date="2016-11" db="UniProtKB">
        <authorList>
            <consortium name="WormBaseParasite"/>
        </authorList>
    </citation>
    <scope>IDENTIFICATION</scope>
</reference>
<accession>A0A1I7SG42</accession>
<feature type="signal peptide" evidence="1">
    <location>
        <begin position="1"/>
        <end position="29"/>
    </location>
</feature>
<evidence type="ECO:0000313" key="2">
    <source>
        <dbReference type="Proteomes" id="UP000095284"/>
    </source>
</evidence>
<evidence type="ECO:0000313" key="3">
    <source>
        <dbReference type="WBParaSite" id="BXY_1200600.1"/>
    </source>
</evidence>
<dbReference type="AlphaFoldDB" id="A0A1I7SG42"/>